<dbReference type="GO" id="GO:0022857">
    <property type="term" value="F:transmembrane transporter activity"/>
    <property type="evidence" value="ECO:0007669"/>
    <property type="project" value="InterPro"/>
</dbReference>
<reference evidence="8" key="1">
    <citation type="submission" date="2021-02" db="EMBL/GenBank/DDBJ databases">
        <authorList>
            <person name="Dougan E. K."/>
            <person name="Rhodes N."/>
            <person name="Thang M."/>
            <person name="Chan C."/>
        </authorList>
    </citation>
    <scope>NUCLEOTIDE SEQUENCE</scope>
</reference>
<evidence type="ECO:0000313" key="8">
    <source>
        <dbReference type="EMBL" id="CAE7704700.1"/>
    </source>
</evidence>
<keyword evidence="9" id="KW-1185">Reference proteome</keyword>
<dbReference type="PANTHER" id="PTHR43414:SF1">
    <property type="entry name" value="PEPTIDE PERMEASE"/>
    <property type="match status" value="1"/>
</dbReference>
<evidence type="ECO:0000256" key="7">
    <source>
        <dbReference type="SAM" id="Phobius"/>
    </source>
</evidence>
<dbReference type="OrthoDB" id="419616at2759"/>
<dbReference type="Pfam" id="PF07690">
    <property type="entry name" value="MFS_1"/>
    <property type="match status" value="1"/>
</dbReference>
<dbReference type="InterPro" id="IPR036259">
    <property type="entry name" value="MFS_trans_sf"/>
</dbReference>
<keyword evidence="6 7" id="KW-0472">Membrane</keyword>
<sequence>MARSSFSEPSTSRVSFGESARSEHQSLLLSRERASTAASIQSERPIRAPPTWPAVLVSLLHNLSMGAAMNVWLEVCSEVVHASGDAETAKSAAQKYYGRLLAANAVCELITSQLVGVLSDKYGRRPIQILAQVGQVIDYSIAGLCLPTLGIVKQIPAETAEGLLFCSRGIAGFLGNYKVTLQSYTADISSAAECPSNLAALGAAMVAGMCAGSIIVAVVQTMEISFRACYFTSTGLNVCIILVVLTIWKDIAPRKNFTFAEANPLAGAQVLTVSRAMVIYSILVFLSSFALNMFVSTLDFYCRTFLLMDKKFFLLLGFVWALQSLVILGVLQPILTRRIGEIATLTLSFACSSIFYLSFSMLTPSTWGFAYVVIIFFSFGSMCYPIAVGLAARELPPQLQGTLQGAVSILETIAKIFAPLLASDVLIPMFENDGQFHGMVYLVAAVLLIPGVLCSRSLTRFTCHMDASKIDTNAQAAVEMQCEIVR</sequence>
<dbReference type="PROSITE" id="PS00216">
    <property type="entry name" value="SUGAR_TRANSPORT_1"/>
    <property type="match status" value="1"/>
</dbReference>
<dbReference type="SUPFAM" id="SSF103473">
    <property type="entry name" value="MFS general substrate transporter"/>
    <property type="match status" value="1"/>
</dbReference>
<gene>
    <name evidence="8" type="primary">tetA</name>
    <name evidence="8" type="ORF">SPIL2461_LOCUS19872</name>
</gene>
<feature type="transmembrane region" description="Helical" evidence="7">
    <location>
        <begin position="342"/>
        <end position="362"/>
    </location>
</feature>
<dbReference type="InterPro" id="IPR005829">
    <property type="entry name" value="Sugar_transporter_CS"/>
</dbReference>
<name>A0A812WY20_SYMPI</name>
<keyword evidence="3" id="KW-1003">Cell membrane</keyword>
<comment type="caution">
    <text evidence="8">The sequence shown here is derived from an EMBL/GenBank/DDBJ whole genome shotgun (WGS) entry which is preliminary data.</text>
</comment>
<evidence type="ECO:0000256" key="3">
    <source>
        <dbReference type="ARBA" id="ARBA00022475"/>
    </source>
</evidence>
<evidence type="ECO:0000256" key="2">
    <source>
        <dbReference type="ARBA" id="ARBA00022448"/>
    </source>
</evidence>
<feature type="transmembrane region" description="Helical" evidence="7">
    <location>
        <begin position="228"/>
        <end position="248"/>
    </location>
</feature>
<feature type="transmembrane region" description="Helical" evidence="7">
    <location>
        <begin position="198"/>
        <end position="219"/>
    </location>
</feature>
<keyword evidence="5 7" id="KW-1133">Transmembrane helix</keyword>
<evidence type="ECO:0000313" key="9">
    <source>
        <dbReference type="Proteomes" id="UP000649617"/>
    </source>
</evidence>
<evidence type="ECO:0000256" key="5">
    <source>
        <dbReference type="ARBA" id="ARBA00022989"/>
    </source>
</evidence>
<dbReference type="GO" id="GO:0005886">
    <property type="term" value="C:plasma membrane"/>
    <property type="evidence" value="ECO:0007669"/>
    <property type="project" value="UniProtKB-SubCell"/>
</dbReference>
<evidence type="ECO:0000256" key="6">
    <source>
        <dbReference type="ARBA" id="ARBA00023136"/>
    </source>
</evidence>
<protein>
    <submittedName>
        <fullName evidence="8">TetA protein</fullName>
    </submittedName>
</protein>
<feature type="transmembrane region" description="Helical" evidence="7">
    <location>
        <begin position="439"/>
        <end position="459"/>
    </location>
</feature>
<dbReference type="Proteomes" id="UP000649617">
    <property type="component" value="Unassembled WGS sequence"/>
</dbReference>
<organism evidence="8 9">
    <name type="scientific">Symbiodinium pilosum</name>
    <name type="common">Dinoflagellate</name>
    <dbReference type="NCBI Taxonomy" id="2952"/>
    <lineage>
        <taxon>Eukaryota</taxon>
        <taxon>Sar</taxon>
        <taxon>Alveolata</taxon>
        <taxon>Dinophyceae</taxon>
        <taxon>Suessiales</taxon>
        <taxon>Symbiodiniaceae</taxon>
        <taxon>Symbiodinium</taxon>
    </lineage>
</organism>
<comment type="subcellular location">
    <subcellularLocation>
        <location evidence="1">Cell membrane</location>
        <topology evidence="1">Multi-pass membrane protein</topology>
    </subcellularLocation>
</comment>
<proteinExistence type="predicted"/>
<dbReference type="InterPro" id="IPR011701">
    <property type="entry name" value="MFS"/>
</dbReference>
<feature type="transmembrane region" description="Helical" evidence="7">
    <location>
        <begin position="278"/>
        <end position="301"/>
    </location>
</feature>
<keyword evidence="4 7" id="KW-0812">Transmembrane</keyword>
<feature type="transmembrane region" description="Helical" evidence="7">
    <location>
        <begin position="369"/>
        <end position="392"/>
    </location>
</feature>
<evidence type="ECO:0000256" key="4">
    <source>
        <dbReference type="ARBA" id="ARBA00022692"/>
    </source>
</evidence>
<dbReference type="AlphaFoldDB" id="A0A812WY20"/>
<accession>A0A812WY20</accession>
<evidence type="ECO:0000256" key="1">
    <source>
        <dbReference type="ARBA" id="ARBA00004651"/>
    </source>
</evidence>
<feature type="transmembrane region" description="Helical" evidence="7">
    <location>
        <begin position="313"/>
        <end position="336"/>
    </location>
</feature>
<dbReference type="Gene3D" id="1.20.1250.20">
    <property type="entry name" value="MFS general substrate transporter like domains"/>
    <property type="match status" value="1"/>
</dbReference>
<keyword evidence="2" id="KW-0813">Transport</keyword>
<dbReference type="PANTHER" id="PTHR43414">
    <property type="entry name" value="MULTIDRUG RESISTANCE PROTEIN MDTG"/>
    <property type="match status" value="1"/>
</dbReference>
<dbReference type="EMBL" id="CAJNIZ010044903">
    <property type="protein sequence ID" value="CAE7704700.1"/>
    <property type="molecule type" value="Genomic_DNA"/>
</dbReference>